<keyword evidence="2" id="KW-1185">Reference proteome</keyword>
<gene>
    <name evidence="1" type="ORF">HAX54_004851</name>
</gene>
<evidence type="ECO:0000313" key="2">
    <source>
        <dbReference type="Proteomes" id="UP000823775"/>
    </source>
</evidence>
<organism evidence="1 2">
    <name type="scientific">Datura stramonium</name>
    <name type="common">Jimsonweed</name>
    <name type="synonym">Common thornapple</name>
    <dbReference type="NCBI Taxonomy" id="4076"/>
    <lineage>
        <taxon>Eukaryota</taxon>
        <taxon>Viridiplantae</taxon>
        <taxon>Streptophyta</taxon>
        <taxon>Embryophyta</taxon>
        <taxon>Tracheophyta</taxon>
        <taxon>Spermatophyta</taxon>
        <taxon>Magnoliopsida</taxon>
        <taxon>eudicotyledons</taxon>
        <taxon>Gunneridae</taxon>
        <taxon>Pentapetalae</taxon>
        <taxon>asterids</taxon>
        <taxon>lamiids</taxon>
        <taxon>Solanales</taxon>
        <taxon>Solanaceae</taxon>
        <taxon>Solanoideae</taxon>
        <taxon>Datureae</taxon>
        <taxon>Datura</taxon>
    </lineage>
</organism>
<dbReference type="SUPFAM" id="SSF48264">
    <property type="entry name" value="Cytochrome P450"/>
    <property type="match status" value="1"/>
</dbReference>
<name>A0ABS8T7P3_DATST</name>
<dbReference type="EMBL" id="JACEIK010001227">
    <property type="protein sequence ID" value="MCD7467427.1"/>
    <property type="molecule type" value="Genomic_DNA"/>
</dbReference>
<accession>A0ABS8T7P3</accession>
<comment type="caution">
    <text evidence="1">The sequence shown here is derived from an EMBL/GenBank/DDBJ whole genome shotgun (WGS) entry which is preliminary data.</text>
</comment>
<evidence type="ECO:0000313" key="1">
    <source>
        <dbReference type="EMBL" id="MCD7467427.1"/>
    </source>
</evidence>
<reference evidence="1 2" key="1">
    <citation type="journal article" date="2021" name="BMC Genomics">
        <title>Datura genome reveals duplications of psychoactive alkaloid biosynthetic genes and high mutation rate following tissue culture.</title>
        <authorList>
            <person name="Rajewski A."/>
            <person name="Carter-House D."/>
            <person name="Stajich J."/>
            <person name="Litt A."/>
        </authorList>
    </citation>
    <scope>NUCLEOTIDE SEQUENCE [LARGE SCALE GENOMIC DNA]</scope>
    <source>
        <strain evidence="1">AR-01</strain>
    </source>
</reference>
<sequence>MSSSSISSTTNRQIASSFQSFVSISLPGMSISNVGKSLVMRSYLGLVAFNNITRLTFGKRFINSQGKDDNEALKAQDSHVDRFTRVIMAEHTLARKKTGETKQHFVDALLTLQKEYELSDDTVIGLLG</sequence>
<dbReference type="Proteomes" id="UP000823775">
    <property type="component" value="Unassembled WGS sequence"/>
</dbReference>
<dbReference type="InterPro" id="IPR036396">
    <property type="entry name" value="Cyt_P450_sf"/>
</dbReference>
<protein>
    <submittedName>
        <fullName evidence="1">Uncharacterized protein</fullName>
    </submittedName>
</protein>
<proteinExistence type="predicted"/>
<feature type="non-terminal residue" evidence="1">
    <location>
        <position position="128"/>
    </location>
</feature>